<comment type="caution">
    <text evidence="2">The sequence shown here is derived from an EMBL/GenBank/DDBJ whole genome shotgun (WGS) entry which is preliminary data.</text>
</comment>
<keyword evidence="3" id="KW-1185">Reference proteome</keyword>
<feature type="region of interest" description="Disordered" evidence="1">
    <location>
        <begin position="158"/>
        <end position="213"/>
    </location>
</feature>
<feature type="compositionally biased region" description="Basic and acidic residues" evidence="1">
    <location>
        <begin position="201"/>
        <end position="213"/>
    </location>
</feature>
<evidence type="ECO:0000313" key="3">
    <source>
        <dbReference type="Proteomes" id="UP001295684"/>
    </source>
</evidence>
<dbReference type="EMBL" id="CAMPGE010027142">
    <property type="protein sequence ID" value="CAI2384797.1"/>
    <property type="molecule type" value="Genomic_DNA"/>
</dbReference>
<dbReference type="AlphaFoldDB" id="A0AAD1Y8B7"/>
<protein>
    <submittedName>
        <fullName evidence="2">Uncharacterized protein</fullName>
    </submittedName>
</protein>
<feature type="compositionally biased region" description="Polar residues" evidence="1">
    <location>
        <begin position="158"/>
        <end position="171"/>
    </location>
</feature>
<dbReference type="Proteomes" id="UP001295684">
    <property type="component" value="Unassembled WGS sequence"/>
</dbReference>
<proteinExistence type="predicted"/>
<feature type="compositionally biased region" description="Polar residues" evidence="1">
    <location>
        <begin position="70"/>
        <end position="89"/>
    </location>
</feature>
<organism evidence="2 3">
    <name type="scientific">Euplotes crassus</name>
    <dbReference type="NCBI Taxonomy" id="5936"/>
    <lineage>
        <taxon>Eukaryota</taxon>
        <taxon>Sar</taxon>
        <taxon>Alveolata</taxon>
        <taxon>Ciliophora</taxon>
        <taxon>Intramacronucleata</taxon>
        <taxon>Spirotrichea</taxon>
        <taxon>Hypotrichia</taxon>
        <taxon>Euplotida</taxon>
        <taxon>Euplotidae</taxon>
        <taxon>Moneuplotes</taxon>
    </lineage>
</organism>
<accession>A0AAD1Y8B7</accession>
<name>A0AAD1Y8B7_EUPCR</name>
<feature type="compositionally biased region" description="Basic residues" evidence="1">
    <location>
        <begin position="367"/>
        <end position="380"/>
    </location>
</feature>
<feature type="compositionally biased region" description="Basic and acidic residues" evidence="1">
    <location>
        <begin position="55"/>
        <end position="66"/>
    </location>
</feature>
<feature type="region of interest" description="Disordered" evidence="1">
    <location>
        <begin position="52"/>
        <end position="99"/>
    </location>
</feature>
<sequence length="796" mass="91701">MDQVQSKPEGENTEEEIDMISFRKTNDSVEENMTDLDNGEYILIKNKLLQGSKESSIEDSKAKSHLESSYGLNPCSSIENSSKNALDSSNKFKRPSNGKMSKDKLFEYLIKKGLRTPTHPSENTDPNIETLHGEFSQNIRHNQASIETLGKKIVSSRNMQGTGKSLSYKSLHSTKPHSRNAGTTETKSYFQNAPRISSQYDSREESGSSKFDHSMSFQNITSLKNLQKMQKLEEQLEKYQEIEQRAEELASSNQKLTYLLKKTQQKVYTLEKKVKTIENKKNKAKELLTSMESEKDQIWEKWVKLNAKHKTEMSKKEKEYNLLKGKNHAHLKDLAERLEKLDRENAQIRKERDTQRMEIEELNEKIRKTHRSSSKGRRRRDSTQKRERSRSKVQRCKIKVITLLQQEVGGTDYKHTSALPLDVPGFIEEERLFVSNMEEKFQHLSKEDARLSVLATKAVSRIKTLNKICKLLKNELENSNTIAGNMEKEYKKILGKGGDSNIAHTKTHRDYTEKKYGSILNSTSISQRNQELEQSNLLMNRKYSCTQDGKLSNTLINHNDSHGMNSVMLSPEKDYNQPQAYTDRDFSQVNFSPINDDPHRSRNCNIKESQSAATLSIHQLQKSRIPETKNYDNYRNKYELSKDTIYDNRGRVSSHNKDKRDYYKDGKTKAKNHTLLRKYSENTLARGEKSKSYLNVVKMTTQSNMANFPQSARNFRGQASHMFDGSKLRACHSGLTSPQTQNYMAEVESDYSKGNSQSYSNIFKQRRNTNTAADQSSSSKRSSKLNCALPQSYFYN</sequence>
<feature type="region of interest" description="Disordered" evidence="1">
    <location>
        <begin position="1"/>
        <end position="28"/>
    </location>
</feature>
<feature type="compositionally biased region" description="Polar residues" evidence="1">
    <location>
        <begin position="180"/>
        <end position="200"/>
    </location>
</feature>
<evidence type="ECO:0000313" key="2">
    <source>
        <dbReference type="EMBL" id="CAI2384797.1"/>
    </source>
</evidence>
<evidence type="ECO:0000256" key="1">
    <source>
        <dbReference type="SAM" id="MobiDB-lite"/>
    </source>
</evidence>
<gene>
    <name evidence="2" type="ORF">ECRASSUSDP1_LOCUS26332</name>
</gene>
<feature type="region of interest" description="Disordered" evidence="1">
    <location>
        <begin position="363"/>
        <end position="393"/>
    </location>
</feature>
<reference evidence="2" key="1">
    <citation type="submission" date="2023-07" db="EMBL/GenBank/DDBJ databases">
        <authorList>
            <consortium name="AG Swart"/>
            <person name="Singh M."/>
            <person name="Singh A."/>
            <person name="Seah K."/>
            <person name="Emmerich C."/>
        </authorList>
    </citation>
    <scope>NUCLEOTIDE SEQUENCE</scope>
    <source>
        <strain evidence="2">DP1</strain>
    </source>
</reference>